<name>A0AA94FAJ9_9BACT</name>
<keyword evidence="2" id="KW-1185">Reference proteome</keyword>
<dbReference type="RefSeq" id="WP_164970475.1">
    <property type="nucleotide sequence ID" value="NZ_NXII01000106.1"/>
</dbReference>
<comment type="caution">
    <text evidence="1">The sequence shown here is derived from an EMBL/GenBank/DDBJ whole genome shotgun (WGS) entry which is preliminary data.</text>
</comment>
<protein>
    <submittedName>
        <fullName evidence="1">Uncharacterized protein</fullName>
    </submittedName>
</protein>
<gene>
    <name evidence="1" type="ORF">CP963_14275</name>
</gene>
<evidence type="ECO:0000313" key="2">
    <source>
        <dbReference type="Proteomes" id="UP000290378"/>
    </source>
</evidence>
<sequence length="70" mass="7722">MKNINQNRRSFIKIAALFTAVPFLDSITNRAELLASTISSFSTSLVKNGEVLTAAHWGMLKLTIKNSKVI</sequence>
<evidence type="ECO:0000313" key="1">
    <source>
        <dbReference type="EMBL" id="RXI35256.1"/>
    </source>
</evidence>
<accession>A0AA94FAJ9</accession>
<dbReference type="AlphaFoldDB" id="A0AA94FAJ9"/>
<dbReference type="EMBL" id="NXII01000106">
    <property type="protein sequence ID" value="RXI35256.1"/>
    <property type="molecule type" value="Genomic_DNA"/>
</dbReference>
<organism evidence="1 2">
    <name type="scientific">Arcobacter cloacae</name>
    <dbReference type="NCBI Taxonomy" id="1054034"/>
    <lineage>
        <taxon>Bacteria</taxon>
        <taxon>Pseudomonadati</taxon>
        <taxon>Campylobacterota</taxon>
        <taxon>Epsilonproteobacteria</taxon>
        <taxon>Campylobacterales</taxon>
        <taxon>Arcobacteraceae</taxon>
        <taxon>Arcobacter</taxon>
    </lineage>
</organism>
<proteinExistence type="predicted"/>
<feature type="non-terminal residue" evidence="1">
    <location>
        <position position="70"/>
    </location>
</feature>
<dbReference type="Proteomes" id="UP000290378">
    <property type="component" value="Unassembled WGS sequence"/>
</dbReference>
<reference evidence="1 2" key="1">
    <citation type="submission" date="2017-09" db="EMBL/GenBank/DDBJ databases">
        <title>Genomics of the genus Arcobacter.</title>
        <authorList>
            <person name="Perez-Cataluna A."/>
            <person name="Figueras M.J."/>
            <person name="Salas-Masso N."/>
        </authorList>
    </citation>
    <scope>NUCLEOTIDE SEQUENCE [LARGE SCALE GENOMIC DNA]</scope>
    <source>
        <strain evidence="1 2">CECT 7834</strain>
    </source>
</reference>